<dbReference type="InterPro" id="IPR044859">
    <property type="entry name" value="Allene_oxi_cyc_Dirigent"/>
</dbReference>
<dbReference type="GO" id="GO:0009699">
    <property type="term" value="P:phenylpropanoid biosynthetic process"/>
    <property type="evidence" value="ECO:0007669"/>
    <property type="project" value="UniProtKB-ARBA"/>
</dbReference>
<evidence type="ECO:0000256" key="4">
    <source>
        <dbReference type="RuleBase" id="RU363099"/>
    </source>
</evidence>
<evidence type="ECO:0000313" key="5">
    <source>
        <dbReference type="EMBL" id="MBA0730849.1"/>
    </source>
</evidence>
<keyword evidence="3 4" id="KW-0964">Secreted</keyword>
<evidence type="ECO:0000256" key="2">
    <source>
        <dbReference type="ARBA" id="ARBA00011738"/>
    </source>
</evidence>
<dbReference type="InterPro" id="IPR004265">
    <property type="entry name" value="Dirigent"/>
</dbReference>
<dbReference type="PANTHER" id="PTHR21495">
    <property type="entry name" value="NUCLEOPORIN-RELATED"/>
    <property type="match status" value="1"/>
</dbReference>
<comment type="subcellular location">
    <subcellularLocation>
        <location evidence="4">Secreted</location>
        <location evidence="4">Extracellular space</location>
        <location evidence="4">Apoplast</location>
    </subcellularLocation>
</comment>
<sequence length="108" mass="11796">MVDDPLMATPDRNSKLVGKAQGIYASAAQDVVGLLMVMNLAFVEGKYNGNALSLLGQNTVFSTVREMPIVGGSDLFQFAVDMLRQRLIHSILKLGMQLWSTTSMSFII</sequence>
<comment type="function">
    <text evidence="4">Dirigent proteins impart stereoselectivity on the phenoxy radical-coupling reaction, yielding optically active lignans from two molecules of coniferyl alcohol in the biosynthesis of lignans, flavonolignans, and alkaloids and thus plays a central role in plant secondary metabolism.</text>
</comment>
<keyword evidence="6" id="KW-1185">Reference proteome</keyword>
<comment type="caution">
    <text evidence="5">The sequence shown here is derived from an EMBL/GenBank/DDBJ whole genome shotgun (WGS) entry which is preliminary data.</text>
</comment>
<feature type="non-terminal residue" evidence="5">
    <location>
        <position position="108"/>
    </location>
</feature>
<evidence type="ECO:0000256" key="3">
    <source>
        <dbReference type="ARBA" id="ARBA00022525"/>
    </source>
</evidence>
<dbReference type="GO" id="GO:0048046">
    <property type="term" value="C:apoplast"/>
    <property type="evidence" value="ECO:0007669"/>
    <property type="project" value="UniProtKB-SubCell"/>
</dbReference>
<dbReference type="AlphaFoldDB" id="A0A7J9B5A2"/>
<evidence type="ECO:0000313" key="6">
    <source>
        <dbReference type="Proteomes" id="UP000593574"/>
    </source>
</evidence>
<dbReference type="Gene3D" id="2.40.480.10">
    <property type="entry name" value="Allene oxide cyclase-like"/>
    <property type="match status" value="1"/>
</dbReference>
<organism evidence="5 6">
    <name type="scientific">Gossypium laxum</name>
    <dbReference type="NCBI Taxonomy" id="34288"/>
    <lineage>
        <taxon>Eukaryota</taxon>
        <taxon>Viridiplantae</taxon>
        <taxon>Streptophyta</taxon>
        <taxon>Embryophyta</taxon>
        <taxon>Tracheophyta</taxon>
        <taxon>Spermatophyta</taxon>
        <taxon>Magnoliopsida</taxon>
        <taxon>eudicotyledons</taxon>
        <taxon>Gunneridae</taxon>
        <taxon>Pentapetalae</taxon>
        <taxon>rosids</taxon>
        <taxon>malvids</taxon>
        <taxon>Malvales</taxon>
        <taxon>Malvaceae</taxon>
        <taxon>Malvoideae</taxon>
        <taxon>Gossypium</taxon>
    </lineage>
</organism>
<comment type="similarity">
    <text evidence="1 4">Belongs to the plant dirigent protein family.</text>
</comment>
<dbReference type="Pfam" id="PF03018">
    <property type="entry name" value="Dirigent"/>
    <property type="match status" value="1"/>
</dbReference>
<dbReference type="EMBL" id="JABEZV010447760">
    <property type="protein sequence ID" value="MBA0730849.1"/>
    <property type="molecule type" value="Genomic_DNA"/>
</dbReference>
<name>A0A7J9B5A2_9ROSI</name>
<comment type="subunit">
    <text evidence="2 4">Homodimer.</text>
</comment>
<reference evidence="5 6" key="1">
    <citation type="journal article" date="2019" name="Genome Biol. Evol.">
        <title>Insights into the evolution of the New World diploid cottons (Gossypium, subgenus Houzingenia) based on genome sequencing.</title>
        <authorList>
            <person name="Grover C.E."/>
            <person name="Arick M.A. 2nd"/>
            <person name="Thrash A."/>
            <person name="Conover J.L."/>
            <person name="Sanders W.S."/>
            <person name="Peterson D.G."/>
            <person name="Frelichowski J.E."/>
            <person name="Scheffler J.A."/>
            <person name="Scheffler B.E."/>
            <person name="Wendel J.F."/>
        </authorList>
    </citation>
    <scope>NUCLEOTIDE SEQUENCE [LARGE SCALE GENOMIC DNA]</scope>
    <source>
        <strain evidence="5">4</strain>
        <tissue evidence="5">Leaf</tissue>
    </source>
</reference>
<gene>
    <name evidence="5" type="ORF">Golax_020310</name>
</gene>
<accession>A0A7J9B5A2</accession>
<dbReference type="Proteomes" id="UP000593574">
    <property type="component" value="Unassembled WGS sequence"/>
</dbReference>
<protein>
    <recommendedName>
        <fullName evidence="4">Dirigent protein</fullName>
    </recommendedName>
</protein>
<evidence type="ECO:0000256" key="1">
    <source>
        <dbReference type="ARBA" id="ARBA00010746"/>
    </source>
</evidence>
<keyword evidence="4" id="KW-0052">Apoplast</keyword>
<proteinExistence type="inferred from homology"/>